<dbReference type="GO" id="GO:0006355">
    <property type="term" value="P:regulation of DNA-templated transcription"/>
    <property type="evidence" value="ECO:0007669"/>
    <property type="project" value="UniProtKB-UniRule"/>
</dbReference>
<dbReference type="InterPro" id="IPR029072">
    <property type="entry name" value="YebC-like"/>
</dbReference>
<dbReference type="InterPro" id="IPR017856">
    <property type="entry name" value="Integrase-like_N"/>
</dbReference>
<dbReference type="FunFam" id="1.10.10.200:FF:000002">
    <property type="entry name" value="Probable transcriptional regulatory protein CLM62_37755"/>
    <property type="match status" value="1"/>
</dbReference>
<comment type="subcellular location">
    <subcellularLocation>
        <location evidence="6">Cytoplasm</location>
    </subcellularLocation>
</comment>
<dbReference type="EMBL" id="FNQP01000005">
    <property type="protein sequence ID" value="SEA22211.1"/>
    <property type="molecule type" value="Genomic_DNA"/>
</dbReference>
<name>A0A1H3ZFM2_9GAMM</name>
<dbReference type="RefSeq" id="WP_093066306.1">
    <property type="nucleotide sequence ID" value="NZ_FNQP01000005.1"/>
</dbReference>
<gene>
    <name evidence="9" type="ORF">SAMN05660964_01154</name>
</gene>
<dbReference type="InterPro" id="IPR002876">
    <property type="entry name" value="Transcrip_reg_TACO1-like"/>
</dbReference>
<evidence type="ECO:0000256" key="1">
    <source>
        <dbReference type="ARBA" id="ARBA00008724"/>
    </source>
</evidence>
<organism evidence="9 10">
    <name type="scientific">Thiothrix caldifontis</name>
    <dbReference type="NCBI Taxonomy" id="525918"/>
    <lineage>
        <taxon>Bacteria</taxon>
        <taxon>Pseudomonadati</taxon>
        <taxon>Pseudomonadota</taxon>
        <taxon>Gammaproteobacteria</taxon>
        <taxon>Thiotrichales</taxon>
        <taxon>Thiotrichaceae</taxon>
        <taxon>Thiothrix</taxon>
    </lineage>
</organism>
<reference evidence="9 10" key="1">
    <citation type="submission" date="2016-10" db="EMBL/GenBank/DDBJ databases">
        <authorList>
            <person name="de Groot N.N."/>
        </authorList>
    </citation>
    <scope>NUCLEOTIDE SEQUENCE [LARGE SCALE GENOMIC DNA]</scope>
    <source>
        <strain evidence="9 10">DSM 21228</strain>
    </source>
</reference>
<dbReference type="InterPro" id="IPR026564">
    <property type="entry name" value="Transcrip_reg_TACO1-like_dom3"/>
</dbReference>
<dbReference type="FunFam" id="3.30.70.980:FF:000002">
    <property type="entry name" value="Probable transcriptional regulatory protein YebC"/>
    <property type="match status" value="1"/>
</dbReference>
<keyword evidence="3 6" id="KW-0805">Transcription regulation</keyword>
<dbReference type="NCBIfam" id="NF001030">
    <property type="entry name" value="PRK00110.1"/>
    <property type="match status" value="1"/>
</dbReference>
<dbReference type="Gene3D" id="1.10.10.200">
    <property type="match status" value="1"/>
</dbReference>
<dbReference type="Gene3D" id="3.30.70.980">
    <property type="match status" value="2"/>
</dbReference>
<keyword evidence="4 6" id="KW-0238">DNA-binding</keyword>
<dbReference type="PANTHER" id="PTHR12532">
    <property type="entry name" value="TRANSLATIONAL ACTIVATOR OF CYTOCHROME C OXIDASE 1"/>
    <property type="match status" value="1"/>
</dbReference>
<accession>A0A1H3ZFM2</accession>
<comment type="similarity">
    <text evidence="1 6">Belongs to the TACO1 family.</text>
</comment>
<dbReference type="Proteomes" id="UP000199397">
    <property type="component" value="Unassembled WGS sequence"/>
</dbReference>
<evidence type="ECO:0000256" key="4">
    <source>
        <dbReference type="ARBA" id="ARBA00023125"/>
    </source>
</evidence>
<evidence type="ECO:0000259" key="7">
    <source>
        <dbReference type="Pfam" id="PF01709"/>
    </source>
</evidence>
<dbReference type="NCBIfam" id="TIGR01033">
    <property type="entry name" value="YebC/PmpR family DNA-binding transcriptional regulator"/>
    <property type="match status" value="1"/>
</dbReference>
<protein>
    <recommendedName>
        <fullName evidence="6">Probable transcriptional regulatory protein SAMN05660964_01154</fullName>
    </recommendedName>
</protein>
<keyword evidence="2 6" id="KW-0963">Cytoplasm</keyword>
<dbReference type="HAMAP" id="MF_00693">
    <property type="entry name" value="Transcrip_reg_TACO1"/>
    <property type="match status" value="1"/>
</dbReference>
<keyword evidence="10" id="KW-1185">Reference proteome</keyword>
<evidence type="ECO:0000256" key="5">
    <source>
        <dbReference type="ARBA" id="ARBA00023163"/>
    </source>
</evidence>
<dbReference type="GO" id="GO:0005829">
    <property type="term" value="C:cytosol"/>
    <property type="evidence" value="ECO:0007669"/>
    <property type="project" value="TreeGrafter"/>
</dbReference>
<dbReference type="OrthoDB" id="9781053at2"/>
<evidence type="ECO:0000256" key="3">
    <source>
        <dbReference type="ARBA" id="ARBA00023015"/>
    </source>
</evidence>
<dbReference type="AlphaFoldDB" id="A0A1H3ZFM2"/>
<dbReference type="GO" id="GO:0003677">
    <property type="term" value="F:DNA binding"/>
    <property type="evidence" value="ECO:0007669"/>
    <property type="project" value="UniProtKB-UniRule"/>
</dbReference>
<dbReference type="PANTHER" id="PTHR12532:SF6">
    <property type="entry name" value="TRANSCRIPTIONAL REGULATORY PROTEIN YEBC-RELATED"/>
    <property type="match status" value="1"/>
</dbReference>
<dbReference type="Pfam" id="PF20772">
    <property type="entry name" value="TACO1_YebC_N"/>
    <property type="match status" value="1"/>
</dbReference>
<feature type="domain" description="TACO1/YebC-like N-terminal" evidence="8">
    <location>
        <begin position="5"/>
        <end position="77"/>
    </location>
</feature>
<dbReference type="InterPro" id="IPR048300">
    <property type="entry name" value="TACO1_YebC-like_2nd/3rd_dom"/>
</dbReference>
<evidence type="ECO:0000256" key="6">
    <source>
        <dbReference type="HAMAP-Rule" id="MF_00693"/>
    </source>
</evidence>
<keyword evidence="5 6" id="KW-0804">Transcription</keyword>
<evidence type="ECO:0000259" key="8">
    <source>
        <dbReference type="Pfam" id="PF20772"/>
    </source>
</evidence>
<dbReference type="SUPFAM" id="SSF75625">
    <property type="entry name" value="YebC-like"/>
    <property type="match status" value="1"/>
</dbReference>
<dbReference type="STRING" id="525918.SAMN05660964_01154"/>
<evidence type="ECO:0000313" key="10">
    <source>
        <dbReference type="Proteomes" id="UP000199397"/>
    </source>
</evidence>
<proteinExistence type="inferred from homology"/>
<feature type="domain" description="TACO1/YebC-like second and third" evidence="7">
    <location>
        <begin position="83"/>
        <end position="238"/>
    </location>
</feature>
<evidence type="ECO:0000313" key="9">
    <source>
        <dbReference type="EMBL" id="SEA22211.1"/>
    </source>
</evidence>
<dbReference type="InterPro" id="IPR049083">
    <property type="entry name" value="TACO1_YebC_N"/>
</dbReference>
<sequence>MAGHSKWANIKHQKAAVDKKRGKIWTKIIREITVAAREGKTSDPNAYPRLRLAVDKGLAANMTKDTIEKACKRGAGETNTENYSEVRYEGYGPGGIAVIVETMTDNVNRTVGEVRHALTKHGGNLGTNGSVAFQFKKIGVMNFAPGLDEEKLMEAALEAGADDIQMDDDGSAEIVTTPEDFAAVKAAMIAAGFTPDHDEVTMRADNLTLVEGDTAAKLLKMIDMLEDLDDVQEVFTNADFSDEALAAHG</sequence>
<evidence type="ECO:0000256" key="2">
    <source>
        <dbReference type="ARBA" id="ARBA00022490"/>
    </source>
</evidence>
<dbReference type="Pfam" id="PF01709">
    <property type="entry name" value="Transcrip_reg"/>
    <property type="match status" value="1"/>
</dbReference>
<dbReference type="NCBIfam" id="NF009044">
    <property type="entry name" value="PRK12378.1"/>
    <property type="match status" value="1"/>
</dbReference>